<dbReference type="AlphaFoldDB" id="A0A9W7HR10"/>
<dbReference type="OrthoDB" id="1935138at2759"/>
<sequence length="105" mass="11421">MPSSVLLLPFKLIFFLIFVQLLSPHVFSSSPSINSTESEAEALLKWKASLPNDTQTFLSSLWVGSNHCSWVGITCDSTGSVTNITLTGYGARVRGELLDHVVHNG</sequence>
<dbReference type="Pfam" id="PF08263">
    <property type="entry name" value="LRRNT_2"/>
    <property type="match status" value="1"/>
</dbReference>
<dbReference type="EMBL" id="BSYR01000017">
    <property type="protein sequence ID" value="GMI80395.1"/>
    <property type="molecule type" value="Genomic_DNA"/>
</dbReference>
<dbReference type="InterPro" id="IPR013210">
    <property type="entry name" value="LRR_N_plant-typ"/>
</dbReference>
<dbReference type="InterPro" id="IPR032675">
    <property type="entry name" value="LRR_dom_sf"/>
</dbReference>
<dbReference type="PANTHER" id="PTHR48060:SF21">
    <property type="entry name" value="L DOMAIN-LIKE PROTEIN"/>
    <property type="match status" value="1"/>
</dbReference>
<dbReference type="Gene3D" id="3.80.10.10">
    <property type="entry name" value="Ribonuclease Inhibitor"/>
    <property type="match status" value="1"/>
</dbReference>
<feature type="chain" id="PRO_5040992646" description="Leucine-rich repeat-containing N-terminal plant-type domain-containing protein" evidence="4">
    <location>
        <begin position="29"/>
        <end position="105"/>
    </location>
</feature>
<evidence type="ECO:0000256" key="2">
    <source>
        <dbReference type="ARBA" id="ARBA00022729"/>
    </source>
</evidence>
<evidence type="ECO:0000256" key="4">
    <source>
        <dbReference type="SAM" id="SignalP"/>
    </source>
</evidence>
<evidence type="ECO:0000259" key="5">
    <source>
        <dbReference type="Pfam" id="PF08263"/>
    </source>
</evidence>
<evidence type="ECO:0000256" key="1">
    <source>
        <dbReference type="ARBA" id="ARBA00022614"/>
    </source>
</evidence>
<dbReference type="InterPro" id="IPR053211">
    <property type="entry name" value="DNA_repair-toleration"/>
</dbReference>
<gene>
    <name evidence="6" type="ORF">HRI_001708800</name>
</gene>
<keyword evidence="7" id="KW-1185">Reference proteome</keyword>
<protein>
    <recommendedName>
        <fullName evidence="5">Leucine-rich repeat-containing N-terminal plant-type domain-containing protein</fullName>
    </recommendedName>
</protein>
<keyword evidence="3" id="KW-0677">Repeat</keyword>
<organism evidence="6 7">
    <name type="scientific">Hibiscus trionum</name>
    <name type="common">Flower of an hour</name>
    <dbReference type="NCBI Taxonomy" id="183268"/>
    <lineage>
        <taxon>Eukaryota</taxon>
        <taxon>Viridiplantae</taxon>
        <taxon>Streptophyta</taxon>
        <taxon>Embryophyta</taxon>
        <taxon>Tracheophyta</taxon>
        <taxon>Spermatophyta</taxon>
        <taxon>Magnoliopsida</taxon>
        <taxon>eudicotyledons</taxon>
        <taxon>Gunneridae</taxon>
        <taxon>Pentapetalae</taxon>
        <taxon>rosids</taxon>
        <taxon>malvids</taxon>
        <taxon>Malvales</taxon>
        <taxon>Malvaceae</taxon>
        <taxon>Malvoideae</taxon>
        <taxon>Hibiscus</taxon>
    </lineage>
</organism>
<feature type="signal peptide" evidence="4">
    <location>
        <begin position="1"/>
        <end position="28"/>
    </location>
</feature>
<feature type="domain" description="Leucine-rich repeat-containing N-terminal plant-type" evidence="5">
    <location>
        <begin position="38"/>
        <end position="76"/>
    </location>
</feature>
<name>A0A9W7HR10_HIBTR</name>
<keyword evidence="1" id="KW-0433">Leucine-rich repeat</keyword>
<accession>A0A9W7HR10</accession>
<comment type="caution">
    <text evidence="6">The sequence shown here is derived from an EMBL/GenBank/DDBJ whole genome shotgun (WGS) entry which is preliminary data.</text>
</comment>
<dbReference type="PANTHER" id="PTHR48060">
    <property type="entry name" value="DNA DAMAGE-REPAIR/TOLERATION PROTEIN DRT100"/>
    <property type="match status" value="1"/>
</dbReference>
<evidence type="ECO:0000256" key="3">
    <source>
        <dbReference type="ARBA" id="ARBA00022737"/>
    </source>
</evidence>
<evidence type="ECO:0000313" key="6">
    <source>
        <dbReference type="EMBL" id="GMI80395.1"/>
    </source>
</evidence>
<keyword evidence="2 4" id="KW-0732">Signal</keyword>
<dbReference type="Proteomes" id="UP001165190">
    <property type="component" value="Unassembled WGS sequence"/>
</dbReference>
<proteinExistence type="predicted"/>
<reference evidence="6" key="1">
    <citation type="submission" date="2023-05" db="EMBL/GenBank/DDBJ databases">
        <title>Genome and transcriptome analyses reveal genes involved in the formation of fine ridges on petal epidermal cells in Hibiscus trionum.</title>
        <authorList>
            <person name="Koshimizu S."/>
            <person name="Masuda S."/>
            <person name="Ishii T."/>
            <person name="Shirasu K."/>
            <person name="Hoshino A."/>
            <person name="Arita M."/>
        </authorList>
    </citation>
    <scope>NUCLEOTIDE SEQUENCE</scope>
    <source>
        <strain evidence="6">Hamamatsu line</strain>
    </source>
</reference>
<evidence type="ECO:0000313" key="7">
    <source>
        <dbReference type="Proteomes" id="UP001165190"/>
    </source>
</evidence>